<evidence type="ECO:0000256" key="2">
    <source>
        <dbReference type="ARBA" id="ARBA00023170"/>
    </source>
</evidence>
<evidence type="ECO:0000256" key="4">
    <source>
        <dbReference type="SAM" id="Phobius"/>
    </source>
</evidence>
<feature type="transmembrane region" description="Helical" evidence="4">
    <location>
        <begin position="298"/>
        <end position="321"/>
    </location>
</feature>
<dbReference type="InterPro" id="IPR000539">
    <property type="entry name" value="Frizzled/Smoothened_7TM"/>
</dbReference>
<keyword evidence="1" id="KW-0217">Developmental protein</keyword>
<protein>
    <recommendedName>
        <fullName evidence="5">Frizzled/Smoothened 7TM domain-containing protein</fullName>
    </recommendedName>
</protein>
<evidence type="ECO:0000256" key="1">
    <source>
        <dbReference type="ARBA" id="ARBA00022473"/>
    </source>
</evidence>
<evidence type="ECO:0000259" key="5">
    <source>
        <dbReference type="SMART" id="SM01330"/>
    </source>
</evidence>
<keyword evidence="4" id="KW-0812">Transmembrane</keyword>
<feature type="transmembrane region" description="Helical" evidence="4">
    <location>
        <begin position="341"/>
        <end position="361"/>
    </location>
</feature>
<dbReference type="AlphaFoldDB" id="A0A7R9AXD2"/>
<sequence length="460" mass="51170">MHQLFYLLVPRCTNSSTCLFFNAPTILLACSSMHQLFYLPVIRCHQFFYLPVPQCTNSSTCLFLNAPILLLACSSMHQFFYLPVLRCTNSSTCLWVLVTLSWCLCSGLRWTHDRVQQHSSLFHLAGWGLPAAQTIAVLVLRDVDADELTVAIPQFMKKIQNLVWNCALHSASDVVFDCCAHAQIGGGEEEGGTSSVLTGQCPRLTLSLQIRSNTDAKPKALIGQESAPKPPPPKKDCTCKNSYVRLCVLGACLVGRQSTRSLLLFMLAQPSLGRHANSYVHLCVLGACLVGRQSTRSLLLFMLVPQCCHLLIGCTLLVVGLATLARRRPVPPRRPHEATRLGVLAALYAVPASCVSVSLAHEYWSREQWLQGHGAPSLWVFLLRLFMSLVVGVTAVVWVWSPKTVKAWRAVLRRVGPYKPAPVKCHPIQYYPQPQLPVITPRGRPPRRKKHRKHGSETRV</sequence>
<evidence type="ECO:0000256" key="3">
    <source>
        <dbReference type="SAM" id="MobiDB-lite"/>
    </source>
</evidence>
<dbReference type="PANTHER" id="PTHR11309">
    <property type="entry name" value="FRIZZLED"/>
    <property type="match status" value="1"/>
</dbReference>
<feature type="region of interest" description="Disordered" evidence="3">
    <location>
        <begin position="439"/>
        <end position="460"/>
    </location>
</feature>
<accession>A0A7R9AXD2</accession>
<dbReference type="GO" id="GO:0017147">
    <property type="term" value="F:Wnt-protein binding"/>
    <property type="evidence" value="ECO:0007669"/>
    <property type="project" value="TreeGrafter"/>
</dbReference>
<keyword evidence="4" id="KW-0472">Membrane</keyword>
<proteinExistence type="predicted"/>
<keyword evidence="2" id="KW-0675">Receptor</keyword>
<organism evidence="6">
    <name type="scientific">Timema shepardi</name>
    <name type="common">Walking stick</name>
    <dbReference type="NCBI Taxonomy" id="629360"/>
    <lineage>
        <taxon>Eukaryota</taxon>
        <taxon>Metazoa</taxon>
        <taxon>Ecdysozoa</taxon>
        <taxon>Arthropoda</taxon>
        <taxon>Hexapoda</taxon>
        <taxon>Insecta</taxon>
        <taxon>Pterygota</taxon>
        <taxon>Neoptera</taxon>
        <taxon>Polyneoptera</taxon>
        <taxon>Phasmatodea</taxon>
        <taxon>Timematodea</taxon>
        <taxon>Timematoidea</taxon>
        <taxon>Timematidae</taxon>
        <taxon>Timema</taxon>
    </lineage>
</organism>
<gene>
    <name evidence="6" type="ORF">TSIB3V08_LOCUS6499</name>
</gene>
<feature type="compositionally biased region" description="Basic residues" evidence="3">
    <location>
        <begin position="444"/>
        <end position="454"/>
    </location>
</feature>
<dbReference type="PRINTS" id="PR00489">
    <property type="entry name" value="FRIZZLED"/>
</dbReference>
<dbReference type="Pfam" id="PF01534">
    <property type="entry name" value="Frizzled"/>
    <property type="match status" value="2"/>
</dbReference>
<feature type="domain" description="Frizzled/Smoothened 7TM" evidence="5">
    <location>
        <begin position="3"/>
        <end position="418"/>
    </location>
</feature>
<evidence type="ECO:0000313" key="6">
    <source>
        <dbReference type="EMBL" id="CAD7262392.1"/>
    </source>
</evidence>
<dbReference type="GO" id="GO:0016020">
    <property type="term" value="C:membrane"/>
    <property type="evidence" value="ECO:0007669"/>
    <property type="project" value="InterPro"/>
</dbReference>
<dbReference type="SMART" id="SM01330">
    <property type="entry name" value="Frizzled"/>
    <property type="match status" value="1"/>
</dbReference>
<keyword evidence="4" id="KW-1133">Transmembrane helix</keyword>
<dbReference type="InterPro" id="IPR015526">
    <property type="entry name" value="Frizzled/SFRP"/>
</dbReference>
<dbReference type="EMBL" id="OC002787">
    <property type="protein sequence ID" value="CAD7262392.1"/>
    <property type="molecule type" value="Genomic_DNA"/>
</dbReference>
<reference evidence="6" key="1">
    <citation type="submission" date="2020-11" db="EMBL/GenBank/DDBJ databases">
        <authorList>
            <person name="Tran Van P."/>
        </authorList>
    </citation>
    <scope>NUCLEOTIDE SEQUENCE</scope>
</reference>
<dbReference type="Gene3D" id="1.20.1070.10">
    <property type="entry name" value="Rhodopsin 7-helix transmembrane proteins"/>
    <property type="match status" value="2"/>
</dbReference>
<dbReference type="GO" id="GO:0005615">
    <property type="term" value="C:extracellular space"/>
    <property type="evidence" value="ECO:0007669"/>
    <property type="project" value="TreeGrafter"/>
</dbReference>
<dbReference type="GO" id="GO:0060070">
    <property type="term" value="P:canonical Wnt signaling pathway"/>
    <property type="evidence" value="ECO:0007669"/>
    <property type="project" value="TreeGrafter"/>
</dbReference>
<feature type="transmembrane region" description="Helical" evidence="4">
    <location>
        <begin position="381"/>
        <end position="400"/>
    </location>
</feature>
<dbReference type="GO" id="GO:0035567">
    <property type="term" value="P:non-canonical Wnt signaling pathway"/>
    <property type="evidence" value="ECO:0007669"/>
    <property type="project" value="TreeGrafter"/>
</dbReference>
<name>A0A7R9AXD2_TIMSH</name>
<dbReference type="PANTHER" id="PTHR11309:SF148">
    <property type="entry name" value="SECRETED FRIZZLED-RELATED PROTEIN 1"/>
    <property type="match status" value="1"/>
</dbReference>